<reference evidence="2 3" key="1">
    <citation type="submission" date="2019-06" db="EMBL/GenBank/DDBJ databases">
        <title>Sequencing the genomes of 1000 actinobacteria strains.</title>
        <authorList>
            <person name="Klenk H.-P."/>
        </authorList>
    </citation>
    <scope>NUCLEOTIDE SEQUENCE [LARGE SCALE GENOMIC DNA]</scope>
    <source>
        <strain evidence="2 3">DSM 105492</strain>
    </source>
</reference>
<dbReference type="InterPro" id="IPR025536">
    <property type="entry name" value="DUF4422"/>
</dbReference>
<accession>A0A543FJP6</accession>
<dbReference type="EMBL" id="VFPE01000001">
    <property type="protein sequence ID" value="TQM34097.1"/>
    <property type="molecule type" value="Genomic_DNA"/>
</dbReference>
<dbReference type="AlphaFoldDB" id="A0A543FJP6"/>
<comment type="caution">
    <text evidence="2">The sequence shown here is derived from an EMBL/GenBank/DDBJ whole genome shotgun (WGS) entry which is preliminary data.</text>
</comment>
<organism evidence="2 3">
    <name type="scientific">Microbacterium kyungheense</name>
    <dbReference type="NCBI Taxonomy" id="1263636"/>
    <lineage>
        <taxon>Bacteria</taxon>
        <taxon>Bacillati</taxon>
        <taxon>Actinomycetota</taxon>
        <taxon>Actinomycetes</taxon>
        <taxon>Micrococcales</taxon>
        <taxon>Microbacteriaceae</taxon>
        <taxon>Microbacterium</taxon>
    </lineage>
</organism>
<evidence type="ECO:0000259" key="1">
    <source>
        <dbReference type="Pfam" id="PF14393"/>
    </source>
</evidence>
<evidence type="ECO:0000313" key="3">
    <source>
        <dbReference type="Proteomes" id="UP000320235"/>
    </source>
</evidence>
<dbReference type="Pfam" id="PF14393">
    <property type="entry name" value="DUF4422"/>
    <property type="match status" value="1"/>
</dbReference>
<proteinExistence type="predicted"/>
<evidence type="ECO:0000313" key="2">
    <source>
        <dbReference type="EMBL" id="TQM34097.1"/>
    </source>
</evidence>
<gene>
    <name evidence="2" type="ORF">FB391_0384</name>
</gene>
<feature type="domain" description="DUF4422" evidence="1">
    <location>
        <begin position="2"/>
        <end position="203"/>
    </location>
</feature>
<dbReference type="Proteomes" id="UP000320235">
    <property type="component" value="Unassembled WGS sequence"/>
</dbReference>
<protein>
    <submittedName>
        <fullName evidence="2">Uncharacterized protein DUF4422</fullName>
    </submittedName>
</protein>
<sequence length="240" mass="27202">MDPAYLPVHVGKARSDLNLGYQSDADGANISLKNESYCELTAIYWAWKNLQADAIGLSHYRRYFRGDAPGPSGSNVLSGNQMTEIMAKSDIAIGRPRNYVVETVESHYRHGHHGSDLDAVRMILADAAPDYVPSFEAVMQSRRLSLYNMFLMRAEVFNSYAAWLFPILEASEPLIDNAKRDSYQRRTQGYLGERLLNVWVRANMREFRVKLLPIVNTEGEPKLTKGVNMLRRKVSGSRRA</sequence>
<name>A0A543FJP6_9MICO</name>
<keyword evidence="3" id="KW-1185">Reference proteome</keyword>